<keyword evidence="1" id="KW-1133">Transmembrane helix</keyword>
<organism evidence="2 3">
    <name type="scientific">Paspalum notatum var. saurae</name>
    <dbReference type="NCBI Taxonomy" id="547442"/>
    <lineage>
        <taxon>Eukaryota</taxon>
        <taxon>Viridiplantae</taxon>
        <taxon>Streptophyta</taxon>
        <taxon>Embryophyta</taxon>
        <taxon>Tracheophyta</taxon>
        <taxon>Spermatophyta</taxon>
        <taxon>Magnoliopsida</taxon>
        <taxon>Liliopsida</taxon>
        <taxon>Poales</taxon>
        <taxon>Poaceae</taxon>
        <taxon>PACMAD clade</taxon>
        <taxon>Panicoideae</taxon>
        <taxon>Andropogonodae</taxon>
        <taxon>Paspaleae</taxon>
        <taxon>Paspalinae</taxon>
        <taxon>Paspalum</taxon>
    </lineage>
</organism>
<dbReference type="AlphaFoldDB" id="A0AAQ3PVL1"/>
<evidence type="ECO:0000256" key="1">
    <source>
        <dbReference type="SAM" id="Phobius"/>
    </source>
</evidence>
<feature type="non-terminal residue" evidence="2">
    <location>
        <position position="58"/>
    </location>
</feature>
<protein>
    <submittedName>
        <fullName evidence="2">Uncharacterized protein</fullName>
    </submittedName>
</protein>
<name>A0AAQ3PVL1_PASNO</name>
<feature type="transmembrane region" description="Helical" evidence="1">
    <location>
        <begin position="29"/>
        <end position="52"/>
    </location>
</feature>
<keyword evidence="3" id="KW-1185">Reference proteome</keyword>
<accession>A0AAQ3PVL1</accession>
<proteinExistence type="predicted"/>
<gene>
    <name evidence="2" type="ORF">U9M48_006933</name>
</gene>
<keyword evidence="1" id="KW-0812">Transmembrane</keyword>
<dbReference type="EMBL" id="CP144746">
    <property type="protein sequence ID" value="WVZ56394.1"/>
    <property type="molecule type" value="Genomic_DNA"/>
</dbReference>
<reference evidence="2 3" key="1">
    <citation type="submission" date="2024-02" db="EMBL/GenBank/DDBJ databases">
        <title>High-quality chromosome-scale genome assembly of Pensacola bahiagrass (Paspalum notatum Flugge var. saurae).</title>
        <authorList>
            <person name="Vega J.M."/>
            <person name="Podio M."/>
            <person name="Orjuela J."/>
            <person name="Siena L.A."/>
            <person name="Pessino S.C."/>
            <person name="Combes M.C."/>
            <person name="Mariac C."/>
            <person name="Albertini E."/>
            <person name="Pupilli F."/>
            <person name="Ortiz J.P.A."/>
            <person name="Leblanc O."/>
        </authorList>
    </citation>
    <scope>NUCLEOTIDE SEQUENCE [LARGE SCALE GENOMIC DNA]</scope>
    <source>
        <strain evidence="2">R1</strain>
        <tissue evidence="2">Leaf</tissue>
    </source>
</reference>
<keyword evidence="1" id="KW-0472">Membrane</keyword>
<evidence type="ECO:0000313" key="2">
    <source>
        <dbReference type="EMBL" id="WVZ56394.1"/>
    </source>
</evidence>
<sequence length="58" mass="6920">SGRSVRVIPNLDLYDLVAMSGRFLRASWYVFYAFVRFDFWVIGRCSFLNLYFNDMIPN</sequence>
<evidence type="ECO:0000313" key="3">
    <source>
        <dbReference type="Proteomes" id="UP001341281"/>
    </source>
</evidence>
<dbReference type="Proteomes" id="UP001341281">
    <property type="component" value="Chromosome 02"/>
</dbReference>